<keyword evidence="3" id="KW-1185">Reference proteome</keyword>
<dbReference type="Proteomes" id="UP000596742">
    <property type="component" value="Unassembled WGS sequence"/>
</dbReference>
<feature type="non-terminal residue" evidence="2">
    <location>
        <position position="132"/>
    </location>
</feature>
<evidence type="ECO:0000256" key="1">
    <source>
        <dbReference type="SAM" id="MobiDB-lite"/>
    </source>
</evidence>
<feature type="compositionally biased region" description="Polar residues" evidence="1">
    <location>
        <begin position="80"/>
        <end position="96"/>
    </location>
</feature>
<feature type="region of interest" description="Disordered" evidence="1">
    <location>
        <begin position="79"/>
        <end position="99"/>
    </location>
</feature>
<gene>
    <name evidence="2" type="ORF">MGAL_10B006287</name>
</gene>
<evidence type="ECO:0000313" key="3">
    <source>
        <dbReference type="Proteomes" id="UP000596742"/>
    </source>
</evidence>
<name>A0A8B6E063_MYTGA</name>
<organism evidence="2 3">
    <name type="scientific">Mytilus galloprovincialis</name>
    <name type="common">Mediterranean mussel</name>
    <dbReference type="NCBI Taxonomy" id="29158"/>
    <lineage>
        <taxon>Eukaryota</taxon>
        <taxon>Metazoa</taxon>
        <taxon>Spiralia</taxon>
        <taxon>Lophotrochozoa</taxon>
        <taxon>Mollusca</taxon>
        <taxon>Bivalvia</taxon>
        <taxon>Autobranchia</taxon>
        <taxon>Pteriomorphia</taxon>
        <taxon>Mytilida</taxon>
        <taxon>Mytiloidea</taxon>
        <taxon>Mytilidae</taxon>
        <taxon>Mytilinae</taxon>
        <taxon>Mytilus</taxon>
    </lineage>
</organism>
<sequence length="132" mass="15008">IRCSRAHGKKIIEYIRKNIQTSPVDATGLYQKSTYKQLKLRSAKLGKLLKTPVENITNLLVKDELTTIRNLEQKLVKPTDNVTTSTAQKHAKSQANDIRENGMLEMSSGDERHNTKKVLQLKKMAGHKYVLH</sequence>
<dbReference type="AlphaFoldDB" id="A0A8B6E063"/>
<dbReference type="EMBL" id="UYJE01004260">
    <property type="protein sequence ID" value="VDI26578.1"/>
    <property type="molecule type" value="Genomic_DNA"/>
</dbReference>
<comment type="caution">
    <text evidence="2">The sequence shown here is derived from an EMBL/GenBank/DDBJ whole genome shotgun (WGS) entry which is preliminary data.</text>
</comment>
<reference evidence="2" key="1">
    <citation type="submission" date="2018-11" db="EMBL/GenBank/DDBJ databases">
        <authorList>
            <person name="Alioto T."/>
            <person name="Alioto T."/>
        </authorList>
    </citation>
    <scope>NUCLEOTIDE SEQUENCE</scope>
</reference>
<proteinExistence type="predicted"/>
<protein>
    <submittedName>
        <fullName evidence="2">Uncharacterized protein</fullName>
    </submittedName>
</protein>
<accession>A0A8B6E063</accession>
<evidence type="ECO:0000313" key="2">
    <source>
        <dbReference type="EMBL" id="VDI26578.1"/>
    </source>
</evidence>